<evidence type="ECO:0000313" key="2">
    <source>
        <dbReference type="Proteomes" id="UP000326268"/>
    </source>
</evidence>
<reference evidence="1 2" key="1">
    <citation type="submission" date="2019-04" db="EMBL/GenBank/DDBJ databases">
        <title>Friends and foes A comparative genomics studyof 23 Aspergillus species from section Flavi.</title>
        <authorList>
            <consortium name="DOE Joint Genome Institute"/>
            <person name="Kjaerbolling I."/>
            <person name="Vesth T."/>
            <person name="Frisvad J.C."/>
            <person name="Nybo J.L."/>
            <person name="Theobald S."/>
            <person name="Kildgaard S."/>
            <person name="Isbrandt T."/>
            <person name="Kuo A."/>
            <person name="Sato A."/>
            <person name="Lyhne E.K."/>
            <person name="Kogle M.E."/>
            <person name="Wiebenga A."/>
            <person name="Kun R.S."/>
            <person name="Lubbers R.J."/>
            <person name="Makela M.R."/>
            <person name="Barry K."/>
            <person name="Chovatia M."/>
            <person name="Clum A."/>
            <person name="Daum C."/>
            <person name="Haridas S."/>
            <person name="He G."/>
            <person name="LaButti K."/>
            <person name="Lipzen A."/>
            <person name="Mondo S."/>
            <person name="Riley R."/>
            <person name="Salamov A."/>
            <person name="Simmons B.A."/>
            <person name="Magnuson J.K."/>
            <person name="Henrissat B."/>
            <person name="Mortensen U.H."/>
            <person name="Larsen T.O."/>
            <person name="Devries R.P."/>
            <person name="Grigoriev I.V."/>
            <person name="Machida M."/>
            <person name="Baker S.E."/>
            <person name="Andersen M.R."/>
        </authorList>
    </citation>
    <scope>NUCLEOTIDE SEQUENCE [LARGE SCALE GENOMIC DNA]</scope>
    <source>
        <strain evidence="1 2">CBS 763.97</strain>
    </source>
</reference>
<dbReference type="GeneID" id="43657698"/>
<accession>A0A5N6ZS26</accession>
<proteinExistence type="predicted"/>
<dbReference type="EMBL" id="ML737774">
    <property type="protein sequence ID" value="KAE8360431.1"/>
    <property type="molecule type" value="Genomic_DNA"/>
</dbReference>
<keyword evidence="2" id="KW-1185">Reference proteome</keyword>
<sequence>MNNPDDSVKYPVSTTYIYPPVIIPSSPFSPTPLPKRNMSLKLWALFLFATGAFAKCRLSAKYPECEWNGSAPFCKGAKEGSKLFAEKGMKFIVGTSSYERLPYDVSQSPCKHDFGHTCQRFFEKTLWCKPKD</sequence>
<name>A0A5N6ZS26_9EURO</name>
<dbReference type="Proteomes" id="UP000326268">
    <property type="component" value="Unassembled WGS sequence"/>
</dbReference>
<evidence type="ECO:0000313" key="1">
    <source>
        <dbReference type="EMBL" id="KAE8360431.1"/>
    </source>
</evidence>
<protein>
    <submittedName>
        <fullName evidence="1">Uncharacterized protein</fullName>
    </submittedName>
</protein>
<dbReference type="AlphaFoldDB" id="A0A5N6ZS26"/>
<gene>
    <name evidence="1" type="ORF">BDV27DRAFT_161652</name>
</gene>
<dbReference type="RefSeq" id="XP_031923512.1">
    <property type="nucleotide sequence ID" value="XM_032073252.1"/>
</dbReference>
<organism evidence="1 2">
    <name type="scientific">Aspergillus caelatus</name>
    <dbReference type="NCBI Taxonomy" id="61420"/>
    <lineage>
        <taxon>Eukaryota</taxon>
        <taxon>Fungi</taxon>
        <taxon>Dikarya</taxon>
        <taxon>Ascomycota</taxon>
        <taxon>Pezizomycotina</taxon>
        <taxon>Eurotiomycetes</taxon>
        <taxon>Eurotiomycetidae</taxon>
        <taxon>Eurotiales</taxon>
        <taxon>Aspergillaceae</taxon>
        <taxon>Aspergillus</taxon>
        <taxon>Aspergillus subgen. Circumdati</taxon>
    </lineage>
</organism>